<dbReference type="PANTHER" id="PTHR38834">
    <property type="entry name" value="PERIPLASMIC SUBSTRATE BINDING PROTEIN FAMILY 3"/>
    <property type="match status" value="1"/>
</dbReference>
<organism evidence="3 4">
    <name type="scientific">Desulfamplus magnetovallimortis</name>
    <dbReference type="NCBI Taxonomy" id="1246637"/>
    <lineage>
        <taxon>Bacteria</taxon>
        <taxon>Pseudomonadati</taxon>
        <taxon>Thermodesulfobacteriota</taxon>
        <taxon>Desulfobacteria</taxon>
        <taxon>Desulfobacterales</taxon>
        <taxon>Desulfobacteraceae</taxon>
        <taxon>Desulfamplus</taxon>
    </lineage>
</organism>
<dbReference type="RefSeq" id="WP_080802309.1">
    <property type="nucleotide sequence ID" value="NZ_LT828543.1"/>
</dbReference>
<dbReference type="PANTHER" id="PTHR38834:SF3">
    <property type="entry name" value="SOLUTE-BINDING PROTEIN FAMILY 3_N-TERMINAL DOMAIN-CONTAINING PROTEIN"/>
    <property type="match status" value="1"/>
</dbReference>
<evidence type="ECO:0000313" key="3">
    <source>
        <dbReference type="EMBL" id="SLM32474.1"/>
    </source>
</evidence>
<feature type="domain" description="Solute-binding protein family 3/N-terminal" evidence="2">
    <location>
        <begin position="23"/>
        <end position="247"/>
    </location>
</feature>
<dbReference type="InterPro" id="IPR001638">
    <property type="entry name" value="Solute-binding_3/MltF_N"/>
</dbReference>
<evidence type="ECO:0000313" key="4">
    <source>
        <dbReference type="Proteomes" id="UP000191931"/>
    </source>
</evidence>
<keyword evidence="1" id="KW-0732">Signal</keyword>
<reference evidence="3 4" key="1">
    <citation type="submission" date="2017-03" db="EMBL/GenBank/DDBJ databases">
        <authorList>
            <person name="Afonso C.L."/>
            <person name="Miller P.J."/>
            <person name="Scott M.A."/>
            <person name="Spackman E."/>
            <person name="Goraichik I."/>
            <person name="Dimitrov K.M."/>
            <person name="Suarez D.L."/>
            <person name="Swayne D.E."/>
        </authorList>
    </citation>
    <scope>NUCLEOTIDE SEQUENCE [LARGE SCALE GENOMIC DNA]</scope>
    <source>
        <strain evidence="3">PRJEB14757</strain>
    </source>
</reference>
<dbReference type="SMART" id="SM00062">
    <property type="entry name" value="PBPb"/>
    <property type="match status" value="1"/>
</dbReference>
<dbReference type="STRING" id="1246637.MTBBW1_730027"/>
<dbReference type="Proteomes" id="UP000191931">
    <property type="component" value="Unassembled WGS sequence"/>
</dbReference>
<protein>
    <submittedName>
        <fullName evidence="3">Extracellular solute-binding protein family 3</fullName>
    </submittedName>
</protein>
<sequence>MKKTIVTIAALFFTSISYAQSLEDITWVTEDYPPFNYSENGAAAGISVDVLLEIWKRAGLNKTVADIKIWPWSRGYEMTKKKVGLCLFSMTITDSRKEFFKFVGPIPAGSGNTIIAKKSKELKLNSIDDLKKLKIGIILKDVGEQLLVDAGIDKNTLDQCVDPACLLKKLDAGRVDAISYGYETAVYKMKELGIDHTKFENVYTLSESNMGYAFHKDTDPSIIEKLQAILDEINADGTGKKIQSKYQ</sequence>
<feature type="signal peptide" evidence="1">
    <location>
        <begin position="1"/>
        <end position="19"/>
    </location>
</feature>
<keyword evidence="4" id="KW-1185">Reference proteome</keyword>
<dbReference type="SUPFAM" id="SSF53850">
    <property type="entry name" value="Periplasmic binding protein-like II"/>
    <property type="match status" value="1"/>
</dbReference>
<feature type="chain" id="PRO_5012438721" evidence="1">
    <location>
        <begin position="20"/>
        <end position="247"/>
    </location>
</feature>
<accession>A0A1W1HJ42</accession>
<evidence type="ECO:0000259" key="2">
    <source>
        <dbReference type="SMART" id="SM00062"/>
    </source>
</evidence>
<evidence type="ECO:0000256" key="1">
    <source>
        <dbReference type="SAM" id="SignalP"/>
    </source>
</evidence>
<dbReference type="Pfam" id="PF00497">
    <property type="entry name" value="SBP_bac_3"/>
    <property type="match status" value="1"/>
</dbReference>
<dbReference type="Gene3D" id="3.40.190.10">
    <property type="entry name" value="Periplasmic binding protein-like II"/>
    <property type="match status" value="2"/>
</dbReference>
<dbReference type="OrthoDB" id="8594082at2"/>
<dbReference type="AlphaFoldDB" id="A0A1W1HJ42"/>
<dbReference type="EMBL" id="FWEV01000318">
    <property type="protein sequence ID" value="SLM32474.1"/>
    <property type="molecule type" value="Genomic_DNA"/>
</dbReference>
<proteinExistence type="predicted"/>
<name>A0A1W1HJ42_9BACT</name>
<gene>
    <name evidence="3" type="ORF">MTBBW1_730027</name>
</gene>